<sequence length="305" mass="33119">MAEEEPAEVLSEPLLDLSDLGRTVDGSGLAFLAAECIGKRIGPIKAIEGYAHLQRIDFSENLIKDVAPLKVLNHLVKLSLAKNSIVSLKSWDSEEAVFPNLKELDLSENQLPTLGPLPFQALVALRLARNEITSCELGGHEKLQTLDLSSNKLTSLAGLGALPSLKLLNASGNELADLNGINEATALEELQLAENKLQALEAPWTELQALTALDVSACALETEKPLEVLRQLPLLRKLKVKGNPFTESVSSVPVVALVCHWRLTDVDDIAITEEHTEAAKALNIQRILEERERLKEEAAKAEAEG</sequence>
<dbReference type="PRINTS" id="PR00019">
    <property type="entry name" value="LEURICHRPT"/>
</dbReference>
<dbReference type="InterPro" id="IPR003591">
    <property type="entry name" value="Leu-rich_rpt_typical-subtyp"/>
</dbReference>
<evidence type="ECO:0000313" key="5">
    <source>
        <dbReference type="Proteomes" id="UP001178507"/>
    </source>
</evidence>
<accession>A0AA36N4C6</accession>
<dbReference type="SMART" id="SM00369">
    <property type="entry name" value="LRR_TYP"/>
    <property type="match status" value="3"/>
</dbReference>
<keyword evidence="1" id="KW-0433">Leucine-rich repeat</keyword>
<evidence type="ECO:0000256" key="1">
    <source>
        <dbReference type="ARBA" id="ARBA00022614"/>
    </source>
</evidence>
<keyword evidence="3" id="KW-0175">Coiled coil</keyword>
<reference evidence="4" key="1">
    <citation type="submission" date="2023-08" db="EMBL/GenBank/DDBJ databases">
        <authorList>
            <person name="Chen Y."/>
            <person name="Shah S."/>
            <person name="Dougan E. K."/>
            <person name="Thang M."/>
            <person name="Chan C."/>
        </authorList>
    </citation>
    <scope>NUCLEOTIDE SEQUENCE</scope>
</reference>
<dbReference type="Pfam" id="PF00560">
    <property type="entry name" value="LRR_1"/>
    <property type="match status" value="1"/>
</dbReference>
<name>A0AA36N4C6_9DINO</name>
<dbReference type="Proteomes" id="UP001178507">
    <property type="component" value="Unassembled WGS sequence"/>
</dbReference>
<evidence type="ECO:0000256" key="3">
    <source>
        <dbReference type="SAM" id="Coils"/>
    </source>
</evidence>
<dbReference type="AlphaFoldDB" id="A0AA36N4C6"/>
<dbReference type="SUPFAM" id="SSF52058">
    <property type="entry name" value="L domain-like"/>
    <property type="match status" value="1"/>
</dbReference>
<keyword evidence="5" id="KW-1185">Reference proteome</keyword>
<dbReference type="InterPro" id="IPR001611">
    <property type="entry name" value="Leu-rich_rpt"/>
</dbReference>
<dbReference type="InterPro" id="IPR025875">
    <property type="entry name" value="Leu-rich_rpt_4"/>
</dbReference>
<dbReference type="PROSITE" id="PS51450">
    <property type="entry name" value="LRR"/>
    <property type="match status" value="3"/>
</dbReference>
<keyword evidence="2" id="KW-0677">Repeat</keyword>
<evidence type="ECO:0000313" key="4">
    <source>
        <dbReference type="EMBL" id="CAJ1398255.1"/>
    </source>
</evidence>
<protein>
    <submittedName>
        <fullName evidence="4">Uncharacterized protein</fullName>
    </submittedName>
</protein>
<evidence type="ECO:0000256" key="2">
    <source>
        <dbReference type="ARBA" id="ARBA00022737"/>
    </source>
</evidence>
<dbReference type="InterPro" id="IPR032675">
    <property type="entry name" value="LRR_dom_sf"/>
</dbReference>
<gene>
    <name evidence="4" type="ORF">EVOR1521_LOCUS22093</name>
</gene>
<dbReference type="Gene3D" id="3.80.10.10">
    <property type="entry name" value="Ribonuclease Inhibitor"/>
    <property type="match status" value="2"/>
</dbReference>
<dbReference type="EMBL" id="CAUJNA010003294">
    <property type="protein sequence ID" value="CAJ1398255.1"/>
    <property type="molecule type" value="Genomic_DNA"/>
</dbReference>
<proteinExistence type="predicted"/>
<feature type="coiled-coil region" evidence="3">
    <location>
        <begin position="277"/>
        <end position="304"/>
    </location>
</feature>
<organism evidence="4 5">
    <name type="scientific">Effrenium voratum</name>
    <dbReference type="NCBI Taxonomy" id="2562239"/>
    <lineage>
        <taxon>Eukaryota</taxon>
        <taxon>Sar</taxon>
        <taxon>Alveolata</taxon>
        <taxon>Dinophyceae</taxon>
        <taxon>Suessiales</taxon>
        <taxon>Symbiodiniaceae</taxon>
        <taxon>Effrenium</taxon>
    </lineage>
</organism>
<dbReference type="PANTHER" id="PTHR15454">
    <property type="entry name" value="NISCHARIN RELATED"/>
    <property type="match status" value="1"/>
</dbReference>
<dbReference type="GO" id="GO:0005737">
    <property type="term" value="C:cytoplasm"/>
    <property type="evidence" value="ECO:0007669"/>
    <property type="project" value="TreeGrafter"/>
</dbReference>
<comment type="caution">
    <text evidence="4">The sequence shown here is derived from an EMBL/GenBank/DDBJ whole genome shotgun (WGS) entry which is preliminary data.</text>
</comment>
<dbReference type="Pfam" id="PF12799">
    <property type="entry name" value="LRR_4"/>
    <property type="match status" value="1"/>
</dbReference>